<dbReference type="KEGG" id="sgu:SGLAU_33335"/>
<dbReference type="EMBL" id="CP009439">
    <property type="protein sequence ID" value="AIS02595.1"/>
    <property type="molecule type" value="Genomic_DNA"/>
</dbReference>
<feature type="domain" description="HTH cro/C1-type" evidence="1">
    <location>
        <begin position="66"/>
        <end position="111"/>
    </location>
</feature>
<organism evidence="2 3">
    <name type="scientific">Streptomyces glaucescens</name>
    <dbReference type="NCBI Taxonomy" id="1907"/>
    <lineage>
        <taxon>Bacteria</taxon>
        <taxon>Bacillati</taxon>
        <taxon>Actinomycetota</taxon>
        <taxon>Actinomycetes</taxon>
        <taxon>Kitasatosporales</taxon>
        <taxon>Streptomycetaceae</taxon>
        <taxon>Streptomyces</taxon>
    </lineage>
</organism>
<geneLocation type="plasmid" evidence="2 3">
    <name>pSglau1</name>
</geneLocation>
<accession>A0A089XMY6</accession>
<dbReference type="eggNOG" id="ENOG5033UQR">
    <property type="taxonomic scope" value="Bacteria"/>
</dbReference>
<name>A0A089XMY6_STRGA</name>
<reference evidence="3" key="1">
    <citation type="journal article" date="2015" name="J. Biotechnol.">
        <title>Complete genome sequence of the actinobacterium Streptomyces glaucescens GLA.O (DSM 40922) consisting of a linear chromosome and one linear plasmid.</title>
        <authorList>
            <person name="Ortseifen V."/>
            <person name="Winkler A."/>
            <person name="Albersmeier A."/>
            <person name="Wendler S."/>
            <person name="Puhler A."/>
            <person name="Kalinowski J."/>
            <person name="Ruckert C."/>
        </authorList>
    </citation>
    <scope>NUCLEOTIDE SEQUENCE [LARGE SCALE GENOMIC DNA]</scope>
    <source>
        <strain evidence="3">DSM 40922 / GLA O</strain>
        <plasmid evidence="3">pSglau1</plasmid>
    </source>
</reference>
<dbReference type="Pfam" id="PF01381">
    <property type="entry name" value="HTH_3"/>
    <property type="match status" value="1"/>
</dbReference>
<dbReference type="Proteomes" id="UP000029482">
    <property type="component" value="Plasmid pSglau1"/>
</dbReference>
<evidence type="ECO:0000313" key="2">
    <source>
        <dbReference type="EMBL" id="AIS02595.1"/>
    </source>
</evidence>
<keyword evidence="3" id="KW-1185">Reference proteome</keyword>
<keyword evidence="2" id="KW-0614">Plasmid</keyword>
<sequence length="221" mass="24275">MSPYALAETGGGLPGTTAGRHRLAQQPAQPIMNGESCMGIVGDGLERAVRQAFTRPIPKSAGAQMRYLVKQLKGTRAVADALGVSQRTVERYVKDQIRRPRADLAQRLEDAVRERWQPRVRERARRQAATSTGLVVDVRARFGFTAAPGTTDDARMRHLTIALPPSHAARLFDAQDVGAGEQQLRAIAAEGLGEMYFRDGGRRAHGLEVEFTDVEQFEIDL</sequence>
<gene>
    <name evidence="2" type="ORF">SGLAU_33335</name>
</gene>
<dbReference type="AlphaFoldDB" id="A0A089XMY6"/>
<dbReference type="InterPro" id="IPR001387">
    <property type="entry name" value="Cro/C1-type_HTH"/>
</dbReference>
<dbReference type="HOGENOM" id="CLU_123368_0_0_11"/>
<evidence type="ECO:0000259" key="1">
    <source>
        <dbReference type="Pfam" id="PF01381"/>
    </source>
</evidence>
<evidence type="ECO:0000313" key="3">
    <source>
        <dbReference type="Proteomes" id="UP000029482"/>
    </source>
</evidence>
<dbReference type="InterPro" id="IPR058118">
    <property type="entry name" value="Tpg"/>
</dbReference>
<proteinExistence type="predicted"/>
<dbReference type="NCBIfam" id="NF047541">
    <property type="entry name" value="telomere_Tpg"/>
    <property type="match status" value="1"/>
</dbReference>
<protein>
    <submittedName>
        <fullName evidence="2">TpgSLP2</fullName>
    </submittedName>
</protein>